<dbReference type="Gene3D" id="3.30.565.10">
    <property type="entry name" value="Histidine kinase-like ATPase, C-terminal domain"/>
    <property type="match status" value="1"/>
</dbReference>
<reference evidence="7" key="1">
    <citation type="journal article" date="2011" name="Stand. Genomic Sci.">
        <title>Complete genome sequence of Deinococcus maricopensis type strain (LB-34).</title>
        <authorList>
            <person name="Pukall R."/>
            <person name="Zeytun A."/>
            <person name="Lucas S."/>
            <person name="Lapidus A."/>
            <person name="Hammon N."/>
            <person name="Deshpande S."/>
            <person name="Nolan M."/>
            <person name="Cheng J.F."/>
            <person name="Pitluck S."/>
            <person name="Liolios K."/>
            <person name="Pagani I."/>
            <person name="Mikhailova N."/>
            <person name="Ivanova N."/>
            <person name="Mavromatis K."/>
            <person name="Pati A."/>
            <person name="Tapia R."/>
            <person name="Han C."/>
            <person name="Goodwin L."/>
            <person name="Chen A."/>
            <person name="Palaniappan K."/>
            <person name="Land M."/>
            <person name="Hauser L."/>
            <person name="Chang Y.J."/>
            <person name="Jeffries C.D."/>
            <person name="Brambilla E.M."/>
            <person name="Rohde M."/>
            <person name="Goker M."/>
            <person name="Detter J.C."/>
            <person name="Woyke T."/>
            <person name="Bristow J."/>
            <person name="Eisen J.A."/>
            <person name="Markowitz V."/>
            <person name="Hugenholtz P."/>
            <person name="Kyrpides N.C."/>
            <person name="Klenk H.P."/>
        </authorList>
    </citation>
    <scope>NUCLEOTIDE SEQUENCE [LARGE SCALE GENOMIC DNA]</scope>
    <source>
        <strain evidence="7">DSM 21211</strain>
    </source>
</reference>
<dbReference type="InterPro" id="IPR050482">
    <property type="entry name" value="Sensor_HK_TwoCompSys"/>
</dbReference>
<dbReference type="Proteomes" id="UP000008635">
    <property type="component" value="Chromosome"/>
</dbReference>
<feature type="domain" description="Histidine kinase/HSP90-like ATPase" evidence="6">
    <location>
        <begin position="271"/>
        <end position="361"/>
    </location>
</feature>
<feature type="transmembrane region" description="Helical" evidence="5">
    <location>
        <begin position="28"/>
        <end position="47"/>
    </location>
</feature>
<keyword evidence="5" id="KW-1133">Transmembrane helix</keyword>
<dbReference type="RefSeq" id="WP_013556210.1">
    <property type="nucleotide sequence ID" value="NC_014958.1"/>
</dbReference>
<dbReference type="SUPFAM" id="SSF55874">
    <property type="entry name" value="ATPase domain of HSP90 chaperone/DNA topoisomerase II/histidine kinase"/>
    <property type="match status" value="1"/>
</dbReference>
<feature type="transmembrane region" description="Helical" evidence="5">
    <location>
        <begin position="104"/>
        <end position="123"/>
    </location>
</feature>
<dbReference type="eggNOG" id="COG4585">
    <property type="taxonomic scope" value="Bacteria"/>
</dbReference>
<keyword evidence="3" id="KW-0902">Two-component regulatory system</keyword>
<keyword evidence="5" id="KW-0812">Transmembrane</keyword>
<keyword evidence="1" id="KW-0808">Transferase</keyword>
<evidence type="ECO:0000259" key="6">
    <source>
        <dbReference type="SMART" id="SM00387"/>
    </source>
</evidence>
<evidence type="ECO:0000313" key="8">
    <source>
        <dbReference type="Proteomes" id="UP000008635"/>
    </source>
</evidence>
<feature type="coiled-coil region" evidence="4">
    <location>
        <begin position="152"/>
        <end position="181"/>
    </location>
</feature>
<keyword evidence="4" id="KW-0175">Coiled coil</keyword>
<dbReference type="GO" id="GO:0000155">
    <property type="term" value="F:phosphorelay sensor kinase activity"/>
    <property type="evidence" value="ECO:0007669"/>
    <property type="project" value="InterPro"/>
</dbReference>
<feature type="transmembrane region" description="Helical" evidence="5">
    <location>
        <begin position="6"/>
        <end position="23"/>
    </location>
</feature>
<gene>
    <name evidence="7" type="ordered locus">Deima_1052</name>
</gene>
<dbReference type="GO" id="GO:0046983">
    <property type="term" value="F:protein dimerization activity"/>
    <property type="evidence" value="ECO:0007669"/>
    <property type="project" value="InterPro"/>
</dbReference>
<evidence type="ECO:0000256" key="3">
    <source>
        <dbReference type="ARBA" id="ARBA00023012"/>
    </source>
</evidence>
<keyword evidence="8" id="KW-1185">Reference proteome</keyword>
<evidence type="ECO:0000313" key="7">
    <source>
        <dbReference type="EMBL" id="ADV66705.1"/>
    </source>
</evidence>
<dbReference type="SMART" id="SM00387">
    <property type="entry name" value="HATPase_c"/>
    <property type="match status" value="1"/>
</dbReference>
<feature type="transmembrane region" description="Helical" evidence="5">
    <location>
        <begin position="67"/>
        <end position="92"/>
    </location>
</feature>
<dbReference type="InterPro" id="IPR011712">
    <property type="entry name" value="Sig_transdc_His_kin_sub3_dim/P"/>
</dbReference>
<dbReference type="PANTHER" id="PTHR24421">
    <property type="entry name" value="NITRATE/NITRITE SENSOR PROTEIN NARX-RELATED"/>
    <property type="match status" value="1"/>
</dbReference>
<evidence type="ECO:0000256" key="4">
    <source>
        <dbReference type="SAM" id="Coils"/>
    </source>
</evidence>
<proteinExistence type="predicted"/>
<keyword evidence="5" id="KW-0472">Membrane</keyword>
<dbReference type="AlphaFoldDB" id="E8U6L6"/>
<dbReference type="InterPro" id="IPR003594">
    <property type="entry name" value="HATPase_dom"/>
</dbReference>
<protein>
    <submittedName>
        <fullName evidence="7">Integral membrane sensor signal transduction histidine kinase</fullName>
    </submittedName>
</protein>
<keyword evidence="2 7" id="KW-0418">Kinase</keyword>
<dbReference type="OrthoDB" id="9797605at2"/>
<dbReference type="STRING" id="709986.Deima_1052"/>
<name>E8U6L6_DEIML</name>
<organism evidence="7 8">
    <name type="scientific">Deinococcus maricopensis (strain DSM 21211 / LMG 22137 / NRRL B-23946 / LB-34)</name>
    <dbReference type="NCBI Taxonomy" id="709986"/>
    <lineage>
        <taxon>Bacteria</taxon>
        <taxon>Thermotogati</taxon>
        <taxon>Deinococcota</taxon>
        <taxon>Deinococci</taxon>
        <taxon>Deinococcales</taxon>
        <taxon>Deinococcaceae</taxon>
        <taxon>Deinococcus</taxon>
    </lineage>
</organism>
<dbReference type="EMBL" id="CP002454">
    <property type="protein sequence ID" value="ADV66705.1"/>
    <property type="molecule type" value="Genomic_DNA"/>
</dbReference>
<dbReference type="GO" id="GO:0016020">
    <property type="term" value="C:membrane"/>
    <property type="evidence" value="ECO:0007669"/>
    <property type="project" value="InterPro"/>
</dbReference>
<dbReference type="CDD" id="cd16917">
    <property type="entry name" value="HATPase_UhpB-NarQ-NarX-like"/>
    <property type="match status" value="1"/>
</dbReference>
<sequence>MVRPIALLWLTFLIFPYATYISAPHPLAVHVAVWAAMAVFLVLYVLAHHVFPRLSAWHPRWAWLGWAWTWVMLIAFYPVFHLSGLGFVIYGLSMIGYQRDTRVLVALTAFGVGTMLFAFARTPHTPDDLLWFLPNIFIAVFSPYASHAAYRRDAAQRRLQIVQAEKERLAQQAERERISRDLHDLLGHTLSVIALKSELAGKLAGRDPARAAQEITDVARISRDALQEVRAAVRGYRGSGLTAELARAKIALDTAGVTLDLDTDAPDLPPATEYAMELVLREAITNVVRHAGASRVQVSVTGDADAFTLRITDDGRGMRGAEGTGLTGMRERVRAHGGTLSCAPGERGAGTRLTAVFPLATAPRGVPLTPTLGSA</sequence>
<evidence type="ECO:0000256" key="2">
    <source>
        <dbReference type="ARBA" id="ARBA00022777"/>
    </source>
</evidence>
<dbReference type="Pfam" id="PF07730">
    <property type="entry name" value="HisKA_3"/>
    <property type="match status" value="1"/>
</dbReference>
<dbReference type="Pfam" id="PF02518">
    <property type="entry name" value="HATPase_c"/>
    <property type="match status" value="1"/>
</dbReference>
<feature type="transmembrane region" description="Helical" evidence="5">
    <location>
        <begin position="129"/>
        <end position="150"/>
    </location>
</feature>
<evidence type="ECO:0000256" key="1">
    <source>
        <dbReference type="ARBA" id="ARBA00022679"/>
    </source>
</evidence>
<dbReference type="PANTHER" id="PTHR24421:SF63">
    <property type="entry name" value="SENSOR HISTIDINE KINASE DESK"/>
    <property type="match status" value="1"/>
</dbReference>
<dbReference type="Gene3D" id="1.20.5.1930">
    <property type="match status" value="1"/>
</dbReference>
<dbReference type="InterPro" id="IPR036890">
    <property type="entry name" value="HATPase_C_sf"/>
</dbReference>
<dbReference type="KEGG" id="dmr:Deima_1052"/>
<accession>E8U6L6</accession>
<dbReference type="HOGENOM" id="CLU_000445_20_8_0"/>
<evidence type="ECO:0000256" key="5">
    <source>
        <dbReference type="SAM" id="Phobius"/>
    </source>
</evidence>